<organism evidence="3 4">
    <name type="scientific">Vibrio olivae</name>
    <dbReference type="NCBI Taxonomy" id="1243002"/>
    <lineage>
        <taxon>Bacteria</taxon>
        <taxon>Pseudomonadati</taxon>
        <taxon>Pseudomonadota</taxon>
        <taxon>Gammaproteobacteria</taxon>
        <taxon>Vibrionales</taxon>
        <taxon>Vibrionaceae</taxon>
        <taxon>Vibrio</taxon>
    </lineage>
</organism>
<proteinExistence type="inferred from homology"/>
<evidence type="ECO:0000313" key="3">
    <source>
        <dbReference type="EMBL" id="MFB9134417.1"/>
    </source>
</evidence>
<dbReference type="Gene3D" id="3.40.50.720">
    <property type="entry name" value="NAD(P)-binding Rossmann-like Domain"/>
    <property type="match status" value="1"/>
</dbReference>
<protein>
    <submittedName>
        <fullName evidence="3">SDR family NAD(P)-dependent oxidoreductase</fullName>
    </submittedName>
</protein>
<name>A0ABV5HKA9_9VIBR</name>
<dbReference type="EMBL" id="JBHMEP010000001">
    <property type="protein sequence ID" value="MFB9134417.1"/>
    <property type="molecule type" value="Genomic_DNA"/>
</dbReference>
<dbReference type="InterPro" id="IPR036291">
    <property type="entry name" value="NAD(P)-bd_dom_sf"/>
</dbReference>
<reference evidence="3 4" key="1">
    <citation type="submission" date="2024-09" db="EMBL/GenBank/DDBJ databases">
        <authorList>
            <person name="Sun Q."/>
            <person name="Mori K."/>
        </authorList>
    </citation>
    <scope>NUCLEOTIDE SEQUENCE [LARGE SCALE GENOMIC DNA]</scope>
    <source>
        <strain evidence="3 4">CECT 8064</strain>
    </source>
</reference>
<keyword evidence="4" id="KW-1185">Reference proteome</keyword>
<comment type="similarity">
    <text evidence="1">Belongs to the short-chain dehydrogenases/reductases (SDR) family.</text>
</comment>
<dbReference type="InterPro" id="IPR002347">
    <property type="entry name" value="SDR_fam"/>
</dbReference>
<keyword evidence="2" id="KW-0560">Oxidoreductase</keyword>
<evidence type="ECO:0000256" key="1">
    <source>
        <dbReference type="ARBA" id="ARBA00006484"/>
    </source>
</evidence>
<dbReference type="SUPFAM" id="SSF51735">
    <property type="entry name" value="NAD(P)-binding Rossmann-fold domains"/>
    <property type="match status" value="1"/>
</dbReference>
<dbReference type="Proteomes" id="UP001589645">
    <property type="component" value="Unassembled WGS sequence"/>
</dbReference>
<evidence type="ECO:0000256" key="2">
    <source>
        <dbReference type="ARBA" id="ARBA00023002"/>
    </source>
</evidence>
<dbReference type="PANTHER" id="PTHR44196">
    <property type="entry name" value="DEHYDROGENASE/REDUCTASE SDR FAMILY MEMBER 7B"/>
    <property type="match status" value="1"/>
</dbReference>
<sequence>MNHVVITGATSGIGWQLARDYAQQGWRVTACGRNQEALHQLEQFSPQIKSLQCDLTQRQQVIDSFSHIDPKPNLWIFNAGDCEYLDEGIVDSPLIERVFSINFLGLTYCLEAAQPHFYAGVQVGVVGSIASELALPRAGAYGASKAAVSYLVRSLKLDWQPKGIRVSLIFPGFVKTPLTDKNDFDMPMMISVEQASQSIRVGLAKGKETIYFPRRFTSLLRVIALLPYRLQQGLINKLMGSNK</sequence>
<comment type="caution">
    <text evidence="3">The sequence shown here is derived from an EMBL/GenBank/DDBJ whole genome shotgun (WGS) entry which is preliminary data.</text>
</comment>
<gene>
    <name evidence="3" type="ORF">ACFFUV_05450</name>
</gene>
<dbReference type="RefSeq" id="WP_390190308.1">
    <property type="nucleotide sequence ID" value="NZ_JBHMEP010000001.1"/>
</dbReference>
<evidence type="ECO:0000313" key="4">
    <source>
        <dbReference type="Proteomes" id="UP001589645"/>
    </source>
</evidence>
<accession>A0ABV5HKA9</accession>
<dbReference type="PANTHER" id="PTHR44196:SF1">
    <property type="entry name" value="DEHYDROGENASE_REDUCTASE SDR FAMILY MEMBER 7B"/>
    <property type="match status" value="1"/>
</dbReference>
<dbReference type="Pfam" id="PF00106">
    <property type="entry name" value="adh_short"/>
    <property type="match status" value="1"/>
</dbReference>
<dbReference type="PRINTS" id="PR00081">
    <property type="entry name" value="GDHRDH"/>
</dbReference>